<dbReference type="STRING" id="56110.Oscil6304_0850"/>
<protein>
    <submittedName>
        <fullName evidence="4">Uncharacterized protein</fullName>
    </submittedName>
</protein>
<feature type="transmembrane region" description="Helical" evidence="3">
    <location>
        <begin position="165"/>
        <end position="189"/>
    </location>
</feature>
<feature type="region of interest" description="Disordered" evidence="2">
    <location>
        <begin position="82"/>
        <end position="160"/>
    </location>
</feature>
<feature type="region of interest" description="Disordered" evidence="2">
    <location>
        <begin position="1"/>
        <end position="25"/>
    </location>
</feature>
<evidence type="ECO:0000256" key="3">
    <source>
        <dbReference type="SAM" id="Phobius"/>
    </source>
</evidence>
<organism evidence="4 5">
    <name type="scientific">Oscillatoria acuminata PCC 6304</name>
    <dbReference type="NCBI Taxonomy" id="56110"/>
    <lineage>
        <taxon>Bacteria</taxon>
        <taxon>Bacillati</taxon>
        <taxon>Cyanobacteriota</taxon>
        <taxon>Cyanophyceae</taxon>
        <taxon>Oscillatoriophycideae</taxon>
        <taxon>Oscillatoriales</taxon>
        <taxon>Oscillatoriaceae</taxon>
        <taxon>Oscillatoria</taxon>
    </lineage>
</organism>
<dbReference type="HOGENOM" id="CLU_107037_0_0_3"/>
<dbReference type="Proteomes" id="UP000010367">
    <property type="component" value="Chromosome"/>
</dbReference>
<dbReference type="InParanoid" id="K9TDT3"/>
<proteinExistence type="predicted"/>
<feature type="compositionally biased region" description="Polar residues" evidence="2">
    <location>
        <begin position="1"/>
        <end position="11"/>
    </location>
</feature>
<evidence type="ECO:0000256" key="1">
    <source>
        <dbReference type="SAM" id="Coils"/>
    </source>
</evidence>
<keyword evidence="3" id="KW-0472">Membrane</keyword>
<gene>
    <name evidence="4" type="ORF">Oscil6304_0850</name>
</gene>
<dbReference type="EMBL" id="CP003607">
    <property type="protein sequence ID" value="AFY80583.1"/>
    <property type="molecule type" value="Genomic_DNA"/>
</dbReference>
<reference evidence="4 5" key="1">
    <citation type="submission" date="2012-06" db="EMBL/GenBank/DDBJ databases">
        <title>Finished chromosome of genome of Oscillatoria acuminata PCC 6304.</title>
        <authorList>
            <consortium name="US DOE Joint Genome Institute"/>
            <person name="Gugger M."/>
            <person name="Coursin T."/>
            <person name="Rippka R."/>
            <person name="Tandeau De Marsac N."/>
            <person name="Huntemann M."/>
            <person name="Wei C.-L."/>
            <person name="Han J."/>
            <person name="Detter J.C."/>
            <person name="Han C."/>
            <person name="Tapia R."/>
            <person name="Davenport K."/>
            <person name="Daligault H."/>
            <person name="Erkkila T."/>
            <person name="Gu W."/>
            <person name="Munk A.C.C."/>
            <person name="Teshima H."/>
            <person name="Xu Y."/>
            <person name="Chain P."/>
            <person name="Chen A."/>
            <person name="Krypides N."/>
            <person name="Mavromatis K."/>
            <person name="Markowitz V."/>
            <person name="Szeto E."/>
            <person name="Ivanova N."/>
            <person name="Mikhailova N."/>
            <person name="Ovchinnikova G."/>
            <person name="Pagani I."/>
            <person name="Pati A."/>
            <person name="Goodwin L."/>
            <person name="Peters L."/>
            <person name="Pitluck S."/>
            <person name="Woyke T."/>
            <person name="Kerfeld C."/>
        </authorList>
    </citation>
    <scope>NUCLEOTIDE SEQUENCE [LARGE SCALE GENOMIC DNA]</scope>
    <source>
        <strain evidence="4 5">PCC 6304</strain>
    </source>
</reference>
<evidence type="ECO:0000313" key="4">
    <source>
        <dbReference type="EMBL" id="AFY80583.1"/>
    </source>
</evidence>
<name>K9TDT3_9CYAN</name>
<evidence type="ECO:0000313" key="5">
    <source>
        <dbReference type="Proteomes" id="UP000010367"/>
    </source>
</evidence>
<dbReference type="RefSeq" id="WP_015147233.1">
    <property type="nucleotide sequence ID" value="NC_019693.1"/>
</dbReference>
<dbReference type="AlphaFoldDB" id="K9TDT3"/>
<keyword evidence="3" id="KW-0812">Transmembrane</keyword>
<dbReference type="KEGG" id="oac:Oscil6304_0850"/>
<keyword evidence="5" id="KW-1185">Reference proteome</keyword>
<keyword evidence="1" id="KW-0175">Coiled coil</keyword>
<evidence type="ECO:0000256" key="2">
    <source>
        <dbReference type="SAM" id="MobiDB-lite"/>
    </source>
</evidence>
<accession>K9TDT3</accession>
<sequence length="198" mass="21651">MRNATASGNLPTTPPTPSNQPYSPSVPISLYREVVAELQTAQERLDSLTTQNHQLVQQNRQLRQEIETVVQSAVHLQQVVDAWEPQSPPVNRSGDRTQRGEAPYSATPHLESGHPQLSGIPGSAVGSPFAMTDLGATPGTGEPLFTEQPETRPRRTTRPVKRSDLGGFGLIVMILLIVVTAFGAGYWIVRPLLMQQQR</sequence>
<feature type="coiled-coil region" evidence="1">
    <location>
        <begin position="31"/>
        <end position="72"/>
    </location>
</feature>
<dbReference type="OrthoDB" id="425114at2"/>
<keyword evidence="3" id="KW-1133">Transmembrane helix</keyword>
<dbReference type="PATRIC" id="fig|56110.3.peg.1023"/>
<dbReference type="eggNOG" id="ENOG5032ZNT">
    <property type="taxonomic scope" value="Bacteria"/>
</dbReference>